<evidence type="ECO:0000259" key="1">
    <source>
        <dbReference type="PROSITE" id="PS50995"/>
    </source>
</evidence>
<dbReference type="SUPFAM" id="SSF46785">
    <property type="entry name" value="Winged helix' DNA-binding domain"/>
    <property type="match status" value="1"/>
</dbReference>
<dbReference type="GO" id="GO:0006950">
    <property type="term" value="P:response to stress"/>
    <property type="evidence" value="ECO:0007669"/>
    <property type="project" value="TreeGrafter"/>
</dbReference>
<reference evidence="2 3" key="1">
    <citation type="submission" date="2021-01" db="EMBL/GenBank/DDBJ databases">
        <title>Whole genome shotgun sequence of Catellatospora citrea NBRC 14495.</title>
        <authorList>
            <person name="Komaki H."/>
            <person name="Tamura T."/>
        </authorList>
    </citation>
    <scope>NUCLEOTIDE SEQUENCE [LARGE SCALE GENOMIC DNA]</scope>
    <source>
        <strain evidence="2 3">NBRC 14495</strain>
    </source>
</reference>
<dbReference type="EMBL" id="BONH01000021">
    <property type="protein sequence ID" value="GIF99421.1"/>
    <property type="molecule type" value="Genomic_DNA"/>
</dbReference>
<accession>A0A8J3KG38</accession>
<dbReference type="PRINTS" id="PR00598">
    <property type="entry name" value="HTHMARR"/>
</dbReference>
<dbReference type="InterPro" id="IPR036390">
    <property type="entry name" value="WH_DNA-bd_sf"/>
</dbReference>
<dbReference type="RefSeq" id="WP_120322372.1">
    <property type="nucleotide sequence ID" value="NZ_BONH01000021.1"/>
</dbReference>
<keyword evidence="3" id="KW-1185">Reference proteome</keyword>
<comment type="caution">
    <text evidence="2">The sequence shown here is derived from an EMBL/GenBank/DDBJ whole genome shotgun (WGS) entry which is preliminary data.</text>
</comment>
<organism evidence="2 3">
    <name type="scientific">Catellatospora citrea</name>
    <dbReference type="NCBI Taxonomy" id="53366"/>
    <lineage>
        <taxon>Bacteria</taxon>
        <taxon>Bacillati</taxon>
        <taxon>Actinomycetota</taxon>
        <taxon>Actinomycetes</taxon>
        <taxon>Micromonosporales</taxon>
        <taxon>Micromonosporaceae</taxon>
        <taxon>Catellatospora</taxon>
    </lineage>
</organism>
<name>A0A8J3KG38_9ACTN</name>
<protein>
    <recommendedName>
        <fullName evidence="1">HTH marR-type domain-containing protein</fullName>
    </recommendedName>
</protein>
<feature type="domain" description="HTH marR-type" evidence="1">
    <location>
        <begin position="6"/>
        <end position="137"/>
    </location>
</feature>
<dbReference type="SMART" id="SM00347">
    <property type="entry name" value="HTH_MARR"/>
    <property type="match status" value="1"/>
</dbReference>
<dbReference type="Gene3D" id="1.10.10.10">
    <property type="entry name" value="Winged helix-like DNA-binding domain superfamily/Winged helix DNA-binding domain"/>
    <property type="match status" value="1"/>
</dbReference>
<dbReference type="AlphaFoldDB" id="A0A8J3KG38"/>
<sequence>MDQHEETGLSEAFWAVARHLRHLTKDALAPWQITPSQSRALNVLGRQDALRLSELAEQLRIAPRSATEVVDDLQARGLVERRADPADRRATLVALTDPGRDALRAIEAARRAEADRFFSALSPDDRAHLSRILRTLT</sequence>
<proteinExistence type="predicted"/>
<dbReference type="PANTHER" id="PTHR33164:SF43">
    <property type="entry name" value="HTH-TYPE TRANSCRIPTIONAL REPRESSOR YETL"/>
    <property type="match status" value="1"/>
</dbReference>
<dbReference type="GO" id="GO:0003700">
    <property type="term" value="F:DNA-binding transcription factor activity"/>
    <property type="evidence" value="ECO:0007669"/>
    <property type="project" value="InterPro"/>
</dbReference>
<dbReference type="InterPro" id="IPR036388">
    <property type="entry name" value="WH-like_DNA-bd_sf"/>
</dbReference>
<dbReference type="Pfam" id="PF12802">
    <property type="entry name" value="MarR_2"/>
    <property type="match status" value="1"/>
</dbReference>
<dbReference type="Proteomes" id="UP000659904">
    <property type="component" value="Unassembled WGS sequence"/>
</dbReference>
<evidence type="ECO:0000313" key="2">
    <source>
        <dbReference type="EMBL" id="GIF99421.1"/>
    </source>
</evidence>
<gene>
    <name evidence="2" type="ORF">Cci01nite_45150</name>
</gene>
<dbReference type="PANTHER" id="PTHR33164">
    <property type="entry name" value="TRANSCRIPTIONAL REGULATOR, MARR FAMILY"/>
    <property type="match status" value="1"/>
</dbReference>
<dbReference type="PROSITE" id="PS50995">
    <property type="entry name" value="HTH_MARR_2"/>
    <property type="match status" value="1"/>
</dbReference>
<dbReference type="InterPro" id="IPR000835">
    <property type="entry name" value="HTH_MarR-typ"/>
</dbReference>
<dbReference type="InterPro" id="IPR039422">
    <property type="entry name" value="MarR/SlyA-like"/>
</dbReference>
<evidence type="ECO:0000313" key="3">
    <source>
        <dbReference type="Proteomes" id="UP000659904"/>
    </source>
</evidence>